<reference evidence="2" key="1">
    <citation type="submission" date="2020-11" db="EMBL/GenBank/DDBJ databases">
        <title>Connecting structure to function with the recovery of over 1000 high-quality activated sludge metagenome-assembled genomes encoding full-length rRNA genes using long-read sequencing.</title>
        <authorList>
            <person name="Singleton C.M."/>
            <person name="Petriglieri F."/>
            <person name="Kristensen J.M."/>
            <person name="Kirkegaard R.H."/>
            <person name="Michaelsen T.Y."/>
            <person name="Andersen M.H."/>
            <person name="Karst S.M."/>
            <person name="Dueholm M.S."/>
            <person name="Nielsen P.H."/>
            <person name="Albertsen M."/>
        </authorList>
    </citation>
    <scope>NUCLEOTIDE SEQUENCE</scope>
    <source>
        <strain evidence="2">Fred_18-Q3-R57-64_BAT3C.431</strain>
    </source>
</reference>
<accession>A0A7T9DJS3</accession>
<organism evidence="2">
    <name type="scientific">Candidatus Iainarchaeum sp</name>
    <dbReference type="NCBI Taxonomy" id="3101447"/>
    <lineage>
        <taxon>Archaea</taxon>
        <taxon>Candidatus Iainarchaeota</taxon>
        <taxon>Candidatus Iainarchaeia</taxon>
        <taxon>Candidatus Iainarchaeales</taxon>
        <taxon>Candidatus Iainarchaeaceae</taxon>
        <taxon>Candidatus Iainarchaeum</taxon>
    </lineage>
</organism>
<evidence type="ECO:0000256" key="1">
    <source>
        <dbReference type="SAM" id="Phobius"/>
    </source>
</evidence>
<dbReference type="Proteomes" id="UP000596004">
    <property type="component" value="Chromosome"/>
</dbReference>
<dbReference type="AlphaFoldDB" id="A0A7T9DJS3"/>
<proteinExistence type="predicted"/>
<keyword evidence="1" id="KW-0472">Membrane</keyword>
<keyword evidence="1" id="KW-0812">Transmembrane</keyword>
<feature type="transmembrane region" description="Helical" evidence="1">
    <location>
        <begin position="6"/>
        <end position="24"/>
    </location>
</feature>
<name>A0A7T9DJS3_9ARCH</name>
<keyword evidence="1" id="KW-1133">Transmembrane helix</keyword>
<dbReference type="EMBL" id="CP064981">
    <property type="protein sequence ID" value="QQR92628.1"/>
    <property type="molecule type" value="Genomic_DNA"/>
</dbReference>
<sequence>MPNERGIFWALELGIGLLILSTAMHASSIQPASHAPELAFQLCLDLQELWMQGEDISFLAAPLFPEKEIAISHNEMFPSAENNVVCHATRIRNGLMERQFIAIEW</sequence>
<protein>
    <submittedName>
        <fullName evidence="2">Uncharacterized protein</fullName>
    </submittedName>
</protein>
<evidence type="ECO:0000313" key="2">
    <source>
        <dbReference type="EMBL" id="QQR92628.1"/>
    </source>
</evidence>
<gene>
    <name evidence="2" type="ORF">IPJ89_00070</name>
</gene>